<evidence type="ECO:0000313" key="2">
    <source>
        <dbReference type="EMBL" id="CUM81947.1"/>
    </source>
</evidence>
<feature type="compositionally biased region" description="Polar residues" evidence="1">
    <location>
        <begin position="511"/>
        <end position="520"/>
    </location>
</feature>
<dbReference type="Proteomes" id="UP000095453">
    <property type="component" value="Unassembled WGS sequence"/>
</dbReference>
<feature type="compositionally biased region" description="Basic and acidic residues" evidence="1">
    <location>
        <begin position="379"/>
        <end position="429"/>
    </location>
</feature>
<feature type="region of interest" description="Disordered" evidence="1">
    <location>
        <begin position="357"/>
        <end position="612"/>
    </location>
</feature>
<feature type="compositionally biased region" description="Polar residues" evidence="1">
    <location>
        <begin position="580"/>
        <end position="604"/>
    </location>
</feature>
<organism evidence="2 3">
    <name type="scientific">Roseburia inulinivorans</name>
    <dbReference type="NCBI Taxonomy" id="360807"/>
    <lineage>
        <taxon>Bacteria</taxon>
        <taxon>Bacillati</taxon>
        <taxon>Bacillota</taxon>
        <taxon>Clostridia</taxon>
        <taxon>Lachnospirales</taxon>
        <taxon>Lachnospiraceae</taxon>
        <taxon>Roseburia</taxon>
    </lineage>
</organism>
<protein>
    <submittedName>
        <fullName evidence="2">Uncharacterized protein</fullName>
    </submittedName>
</protein>
<feature type="compositionally biased region" description="Acidic residues" evidence="1">
    <location>
        <begin position="362"/>
        <end position="378"/>
    </location>
</feature>
<proteinExistence type="predicted"/>
<dbReference type="EMBL" id="CYXX01000003">
    <property type="protein sequence ID" value="CUM81947.1"/>
    <property type="molecule type" value="Genomic_DNA"/>
</dbReference>
<feature type="compositionally biased region" description="Polar residues" evidence="1">
    <location>
        <begin position="550"/>
        <end position="567"/>
    </location>
</feature>
<dbReference type="AlphaFoldDB" id="A0A173RW52"/>
<reference evidence="2 3" key="1">
    <citation type="submission" date="2015-09" db="EMBL/GenBank/DDBJ databases">
        <authorList>
            <consortium name="Pathogen Informatics"/>
        </authorList>
    </citation>
    <scope>NUCLEOTIDE SEQUENCE [LARGE SCALE GENOMIC DNA]</scope>
    <source>
        <strain evidence="2 3">2789STDY5608887</strain>
    </source>
</reference>
<evidence type="ECO:0000256" key="1">
    <source>
        <dbReference type="SAM" id="MobiDB-lite"/>
    </source>
</evidence>
<gene>
    <name evidence="2" type="ORF">ERS852444_00637</name>
</gene>
<feature type="compositionally biased region" description="Basic and acidic residues" evidence="1">
    <location>
        <begin position="491"/>
        <end position="510"/>
    </location>
</feature>
<feature type="compositionally biased region" description="Basic and acidic residues" evidence="1">
    <location>
        <begin position="521"/>
        <end position="549"/>
    </location>
</feature>
<sequence length="916" mass="104511">MIVLKADKELNLTFQKLIKMMDVPVEWNGMFFVIGDYLILQGSVRSLFFNFDTKLVVTNIIELKAEEQMIAAVEQHPNVRDILNMVLYAFGKWGNIKGLRVDKDYVQLNRLFAQILGEFQVESQYGPEHFRFYKNKIRLTYEDVIEAVLSDEPEEVLLPEEEEPQGLWHKLVWKKAASSFLMRDTTLAERRRNRIGNNFYLAGYLCPKCGSQLYMAVYPEGREFQIETEEGAVRIARVYSCKKCCCMYTPRPKRLLVDGDVYKMDFERDEAAYEDYQELLGRTAGRNANTKYNEYVDKKMAMEMERADASSLQDEEQEITELIEHLPEVSEQEMFHTLRKMEEGFYSDEGVRRLEQAIRGEDEMETDADCDADDEKEADTERAAEDEPDTELERNAEESGKTKKNVDKSDGNSERTFGKPGRDSEKPRENAPVTAGKSSGISHANLEEAKENATTTVEKLREDSSAITGKARKKTQENKGAVWENNQNSKENPRQSTEKVIDKTQKKTVEKTNGTSVEETQSAKEKTGRARNAEQTFERSPQKKTESVENTKSSENASTTGRKNPSGNIIPADSRIPSKYGSSVDSGNASKYAASTGSADTSTNAERDRQARQEELKRLTQVQRLVNQPGRKTREELVSLLDDIKKESISPDIVRPYTEQVGNRIRAMDEKKIKEICGDVGRMDFEDASEAAKQLEDGDFLPQLKFDALKELEQRMSKIKTEECGLLVSKLLNAFDEAGVTESKRCHFYPAKRVWQKQAEPEETAVFEGAVDNFANGIGKFEYPVLLVDKSKDESGKEGVLLTPENLYYSAWMTSYYIPVMDIESIQAVTGLLNRGIYVYQKNGSKTKLPLAVEHEEMEKFAKVLEDFVRYLQEKPFSRKESYLAKEKHDTICCYRCGYIYKGVGVCPRCGYKQNE</sequence>
<name>A0A173RW52_9FIRM</name>
<accession>A0A173RW52</accession>
<dbReference type="RefSeq" id="WP_055167834.1">
    <property type="nucleotide sequence ID" value="NZ_CYXX01000003.1"/>
</dbReference>
<evidence type="ECO:0000313" key="3">
    <source>
        <dbReference type="Proteomes" id="UP000095453"/>
    </source>
</evidence>